<dbReference type="Gene3D" id="1.20.120.520">
    <property type="entry name" value="nmb1532 protein domain like"/>
    <property type="match status" value="1"/>
</dbReference>
<comment type="caution">
    <text evidence="3">The sequence shown here is derived from an EMBL/GenBank/DDBJ whole genome shotgun (WGS) entry which is preliminary data.</text>
</comment>
<feature type="compositionally biased region" description="Low complexity" evidence="1">
    <location>
        <begin position="13"/>
        <end position="28"/>
    </location>
</feature>
<dbReference type="RefSeq" id="WP_371858739.1">
    <property type="nucleotide sequence ID" value="NZ_BHZC01000001.1"/>
</dbReference>
<dbReference type="CDD" id="cd12108">
    <property type="entry name" value="Hr-like"/>
    <property type="match status" value="1"/>
</dbReference>
<evidence type="ECO:0000256" key="1">
    <source>
        <dbReference type="SAM" id="MobiDB-lite"/>
    </source>
</evidence>
<dbReference type="InterPro" id="IPR012312">
    <property type="entry name" value="Hemerythrin-like"/>
</dbReference>
<dbReference type="AlphaFoldDB" id="A0A7U9Q2W6"/>
<evidence type="ECO:0000259" key="2">
    <source>
        <dbReference type="Pfam" id="PF01814"/>
    </source>
</evidence>
<reference evidence="3 4" key="1">
    <citation type="submission" date="2018-11" db="EMBL/GenBank/DDBJ databases">
        <title>Whole genome sequence of Streptomyces chrestomyceticus NBRC 13444(T).</title>
        <authorList>
            <person name="Komaki H."/>
            <person name="Tamura T."/>
        </authorList>
    </citation>
    <scope>NUCLEOTIDE SEQUENCE [LARGE SCALE GENOMIC DNA]</scope>
    <source>
        <strain evidence="3 4">NBRC 13444</strain>
    </source>
</reference>
<evidence type="ECO:0000313" key="4">
    <source>
        <dbReference type="Proteomes" id="UP000287830"/>
    </source>
</evidence>
<dbReference type="PANTHER" id="PTHR35585:SF1">
    <property type="entry name" value="HHE DOMAIN PROTEIN (AFU_ORTHOLOGUE AFUA_4G00730)"/>
    <property type="match status" value="1"/>
</dbReference>
<gene>
    <name evidence="3" type="ORF">OEIGOIKO_05600</name>
</gene>
<feature type="region of interest" description="Disordered" evidence="1">
    <location>
        <begin position="1"/>
        <end position="28"/>
    </location>
</feature>
<organism evidence="3 4">
    <name type="scientific">Streptomyces chrestomyceticus JCM 4735</name>
    <dbReference type="NCBI Taxonomy" id="1306181"/>
    <lineage>
        <taxon>Bacteria</taxon>
        <taxon>Bacillati</taxon>
        <taxon>Actinomycetota</taxon>
        <taxon>Actinomycetes</taxon>
        <taxon>Kitasatosporales</taxon>
        <taxon>Streptomycetaceae</taxon>
        <taxon>Streptomyces</taxon>
    </lineage>
</organism>
<dbReference type="PANTHER" id="PTHR35585">
    <property type="entry name" value="HHE DOMAIN PROTEIN (AFU_ORTHOLOGUE AFUA_4G00730)"/>
    <property type="match status" value="1"/>
</dbReference>
<sequence length="209" mass="22685">MTAPTGRAEDGRTTATTDPATDRNPTPDTDVVALLMAQHGQIRNLFDEVEQSSGDARRDAFRRLVRLLAVHETAEEEAVHPYVKRTADGGDDIVADRLGEEKTAKQALSALDGMDVEDEAFLPRLLSLRTDVMEHARAEERYEFSWLRRLNDPARLAAMARAVKAAEGTAPTHPHPGVESGAANAVLGPLTAVVDRTRDAVRKALGKDG</sequence>
<proteinExistence type="predicted"/>
<protein>
    <submittedName>
        <fullName evidence="3">Hemerythrin</fullName>
    </submittedName>
</protein>
<dbReference type="Pfam" id="PF01814">
    <property type="entry name" value="Hemerythrin"/>
    <property type="match status" value="1"/>
</dbReference>
<accession>A0A7U9Q2W6</accession>
<dbReference type="GeneID" id="95624388"/>
<evidence type="ECO:0000313" key="3">
    <source>
        <dbReference type="EMBL" id="GCD37794.1"/>
    </source>
</evidence>
<feature type="domain" description="Hemerythrin-like" evidence="2">
    <location>
        <begin position="31"/>
        <end position="146"/>
    </location>
</feature>
<dbReference type="EMBL" id="BHZC01000001">
    <property type="protein sequence ID" value="GCD37794.1"/>
    <property type="molecule type" value="Genomic_DNA"/>
</dbReference>
<dbReference type="Proteomes" id="UP000287830">
    <property type="component" value="Unassembled WGS sequence"/>
</dbReference>
<name>A0A7U9Q2W6_9ACTN</name>